<dbReference type="Proteomes" id="UP000054837">
    <property type="component" value="Unassembled WGS sequence"/>
</dbReference>
<keyword evidence="5" id="KW-1185">Reference proteome</keyword>
<feature type="transmembrane region" description="Helical" evidence="1">
    <location>
        <begin position="214"/>
        <end position="234"/>
    </location>
</feature>
<evidence type="ECO:0000313" key="4">
    <source>
        <dbReference type="EMBL" id="KUG53642.1"/>
    </source>
</evidence>
<comment type="caution">
    <text evidence="4">The sequence shown here is derived from an EMBL/GenBank/DDBJ whole genome shotgun (WGS) entry which is preliminary data.</text>
</comment>
<keyword evidence="1" id="KW-0472">Membrane</keyword>
<keyword evidence="2" id="KW-0732">Signal</keyword>
<dbReference type="STRING" id="767452.AVL62_02370"/>
<evidence type="ECO:0000313" key="5">
    <source>
        <dbReference type="Proteomes" id="UP000054837"/>
    </source>
</evidence>
<dbReference type="RefSeq" id="WP_058891651.1">
    <property type="nucleotide sequence ID" value="NZ_LQBL01000028.1"/>
</dbReference>
<dbReference type="InterPro" id="IPR006311">
    <property type="entry name" value="TAT_signal"/>
</dbReference>
<feature type="chain" id="PRO_5006944080" description="CHRD domain-containing protein" evidence="2">
    <location>
        <begin position="38"/>
        <end position="240"/>
    </location>
</feature>
<organism evidence="4 5">
    <name type="scientific">Serinicoccus chungangensis</name>
    <dbReference type="NCBI Taxonomy" id="767452"/>
    <lineage>
        <taxon>Bacteria</taxon>
        <taxon>Bacillati</taxon>
        <taxon>Actinomycetota</taxon>
        <taxon>Actinomycetes</taxon>
        <taxon>Micrococcales</taxon>
        <taxon>Ornithinimicrobiaceae</taxon>
        <taxon>Serinicoccus</taxon>
    </lineage>
</organism>
<feature type="domain" description="CHRD" evidence="3">
    <location>
        <begin position="49"/>
        <end position="195"/>
    </location>
</feature>
<protein>
    <recommendedName>
        <fullName evidence="3">CHRD domain-containing protein</fullName>
    </recommendedName>
</protein>
<evidence type="ECO:0000256" key="1">
    <source>
        <dbReference type="SAM" id="Phobius"/>
    </source>
</evidence>
<evidence type="ECO:0000256" key="2">
    <source>
        <dbReference type="SAM" id="SignalP"/>
    </source>
</evidence>
<dbReference type="EMBL" id="LQBL01000028">
    <property type="protein sequence ID" value="KUG53642.1"/>
    <property type="molecule type" value="Genomic_DNA"/>
</dbReference>
<feature type="signal peptide" evidence="2">
    <location>
        <begin position="1"/>
        <end position="37"/>
    </location>
</feature>
<dbReference type="InterPro" id="IPR010895">
    <property type="entry name" value="CHRD"/>
</dbReference>
<keyword evidence="1" id="KW-0812">Transmembrane</keyword>
<dbReference type="PROSITE" id="PS51318">
    <property type="entry name" value="TAT"/>
    <property type="match status" value="1"/>
</dbReference>
<proteinExistence type="predicted"/>
<dbReference type="SMART" id="SM00754">
    <property type="entry name" value="CHRD"/>
    <property type="match status" value="1"/>
</dbReference>
<name>A0A0W8I5V5_9MICO</name>
<accession>A0A0W8I5V5</accession>
<sequence>MSTTTNTARPTRRGLTATAGGLGALALVAAGTLPASAETEVDMPDTFTSAFSVTATPENVVDGEGNPAPGEEGAMGMFTFMINSDEEIICYDIELTGVTGEYDSPAKTATHIHQANAGEGGPPRLAFPNPTGDGDVRTSAGCLQGPFTTGLEGDDGNDTGEGFSLAEIEANPAGFSADTHTSEFLPGAVRGQLQEIPVGGAETGGEAPGTGDPMLIGLGAGVMALGLGGAVLAARGRRQH</sequence>
<dbReference type="Pfam" id="PF07452">
    <property type="entry name" value="CHRD"/>
    <property type="match status" value="1"/>
</dbReference>
<evidence type="ECO:0000259" key="3">
    <source>
        <dbReference type="SMART" id="SM00754"/>
    </source>
</evidence>
<gene>
    <name evidence="4" type="ORF">AVL62_02370</name>
</gene>
<dbReference type="OrthoDB" id="8901345at2"/>
<reference evidence="4 5" key="1">
    <citation type="submission" date="2015-12" db="EMBL/GenBank/DDBJ databases">
        <title>Serinicoccus chungangenesis strain CD08_5 genome sequencing and assembly.</title>
        <authorList>
            <person name="Chander A.M."/>
            <person name="Kaur G."/>
            <person name="Nair G.R."/>
            <person name="Dhawan D.K."/>
            <person name="Kochhar R.K."/>
            <person name="Mayilraj S."/>
            <person name="Bhadada S.K."/>
        </authorList>
    </citation>
    <scope>NUCLEOTIDE SEQUENCE [LARGE SCALE GENOMIC DNA]</scope>
    <source>
        <strain evidence="4 5">CD08_5</strain>
    </source>
</reference>
<dbReference type="AlphaFoldDB" id="A0A0W8I5V5"/>
<keyword evidence="1" id="KW-1133">Transmembrane helix</keyword>